<evidence type="ECO:0000313" key="3">
    <source>
        <dbReference type="EMBL" id="WAR28665.1"/>
    </source>
</evidence>
<gene>
    <name evidence="3" type="ORF">MAR_014369</name>
</gene>
<feature type="coiled-coil region" evidence="1">
    <location>
        <begin position="100"/>
        <end position="176"/>
    </location>
</feature>
<feature type="region of interest" description="Disordered" evidence="2">
    <location>
        <begin position="484"/>
        <end position="514"/>
    </location>
</feature>
<feature type="compositionally biased region" description="Basic and acidic residues" evidence="2">
    <location>
        <begin position="498"/>
        <end position="514"/>
    </location>
</feature>
<feature type="region of interest" description="Disordered" evidence="2">
    <location>
        <begin position="356"/>
        <end position="410"/>
    </location>
</feature>
<evidence type="ECO:0000256" key="2">
    <source>
        <dbReference type="SAM" id="MobiDB-lite"/>
    </source>
</evidence>
<dbReference type="Gene3D" id="1.10.287.1490">
    <property type="match status" value="1"/>
</dbReference>
<dbReference type="Proteomes" id="UP001164746">
    <property type="component" value="Chromosome 15"/>
</dbReference>
<dbReference type="EMBL" id="CP111026">
    <property type="protein sequence ID" value="WAR28665.1"/>
    <property type="molecule type" value="Genomic_DNA"/>
</dbReference>
<proteinExistence type="predicted"/>
<sequence length="596" mass="68924">MKNSYFDTVTNFEKLKSLQNKIMRNTKEGKSTKSLQAVKHELEKDVIDKFKSMKDMSMQTLKLNDSETAPWMHAAQEIVNMLQSVRGENTEQMGAISKKMQEMVQNLERQAITIKSLTAELREKKEIVLKLTAENSDLSQDVTILRARYNKYEKDLRAAQQMIRQLHAQVEEKKGQIPEGQGKSLSESMSKMLAQFEPQPQLQTSTSDPSFLRTKLKECEETLESLREEFSRSSEEKAEMRQELEEKREYMNSIEEENEKLSKDIRRLRQEIRKSVEVPMAAQAPVIPTTNEHTSEHCKCHVEDNELEEEVANWKKDAGKWQAKCEYFKKCLADTEMKLSDAFREISDLRMERELPLPPPAAKVEQPKAMPSAKPSTKPSAKPTVENVEKERPLSAPKPKEPHAPKMPRKEVRARYMQKSNKVEKLPDFQTPTPVIPDEIKQDLTPGMSRELMLFQAGDMQGKLNMLSSDIMEFVSEIGQMLYEEKNEDKPPTGNSRRPVEARDNKDDEQKQKRDQVLFSGQHAVAKLREAYELLSRSLNLQHDEYEAMYRSYKMNNQRHMIRKAVMMGRLPISALQDISYGGKRGNKEDEIVTEF</sequence>
<feature type="compositionally biased region" description="Basic and acidic residues" evidence="2">
    <location>
        <begin position="387"/>
        <end position="410"/>
    </location>
</feature>
<evidence type="ECO:0000256" key="1">
    <source>
        <dbReference type="SAM" id="Coils"/>
    </source>
</evidence>
<protein>
    <submittedName>
        <fullName evidence="3">Uncharacterized protein</fullName>
    </submittedName>
</protein>
<organism evidence="3 4">
    <name type="scientific">Mya arenaria</name>
    <name type="common">Soft-shell clam</name>
    <dbReference type="NCBI Taxonomy" id="6604"/>
    <lineage>
        <taxon>Eukaryota</taxon>
        <taxon>Metazoa</taxon>
        <taxon>Spiralia</taxon>
        <taxon>Lophotrochozoa</taxon>
        <taxon>Mollusca</taxon>
        <taxon>Bivalvia</taxon>
        <taxon>Autobranchia</taxon>
        <taxon>Heteroconchia</taxon>
        <taxon>Euheterodonta</taxon>
        <taxon>Imparidentia</taxon>
        <taxon>Neoheterodontei</taxon>
        <taxon>Myida</taxon>
        <taxon>Myoidea</taxon>
        <taxon>Myidae</taxon>
        <taxon>Mya</taxon>
    </lineage>
</organism>
<feature type="coiled-coil region" evidence="1">
    <location>
        <begin position="216"/>
        <end position="278"/>
    </location>
</feature>
<reference evidence="3" key="1">
    <citation type="submission" date="2022-11" db="EMBL/GenBank/DDBJ databases">
        <title>Centuries of genome instability and evolution in soft-shell clam transmissible cancer (bioRxiv).</title>
        <authorList>
            <person name="Hart S.F.M."/>
            <person name="Yonemitsu M.A."/>
            <person name="Giersch R.M."/>
            <person name="Beal B.F."/>
            <person name="Arriagada G."/>
            <person name="Davis B.W."/>
            <person name="Ostrander E.A."/>
            <person name="Goff S.P."/>
            <person name="Metzger M.J."/>
        </authorList>
    </citation>
    <scope>NUCLEOTIDE SEQUENCE</scope>
    <source>
        <strain evidence="3">MELC-2E11</strain>
        <tissue evidence="3">Siphon/mantle</tissue>
    </source>
</reference>
<keyword evidence="1" id="KW-0175">Coiled coil</keyword>
<name>A0ABY7G3C5_MYAAR</name>
<accession>A0ABY7G3C5</accession>
<evidence type="ECO:0000313" key="4">
    <source>
        <dbReference type="Proteomes" id="UP001164746"/>
    </source>
</evidence>
<keyword evidence="4" id="KW-1185">Reference proteome</keyword>
<feature type="coiled-coil region" evidence="1">
    <location>
        <begin position="304"/>
        <end position="352"/>
    </location>
</feature>